<dbReference type="InterPro" id="IPR012877">
    <property type="entry name" value="Dhs-27"/>
</dbReference>
<dbReference type="SUPFAM" id="SSF56112">
    <property type="entry name" value="Protein kinase-like (PK-like)"/>
    <property type="match status" value="1"/>
</dbReference>
<dbReference type="Gene3D" id="3.90.1200.10">
    <property type="match status" value="1"/>
</dbReference>
<evidence type="ECO:0000313" key="3">
    <source>
        <dbReference type="Proteomes" id="UP000605970"/>
    </source>
</evidence>
<name>A0A8S9ZU29_9BILA</name>
<proteinExistence type="predicted"/>
<dbReference type="PANTHER" id="PTHR23020:SF41">
    <property type="entry name" value="AMINOGLYCOSIDE PHOSPHOTRANSFERASE DOMAIN-CONTAINING PROTEIN"/>
    <property type="match status" value="1"/>
</dbReference>
<dbReference type="InterPro" id="IPR015897">
    <property type="entry name" value="CHK_kinase-like"/>
</dbReference>
<dbReference type="InterPro" id="IPR011009">
    <property type="entry name" value="Kinase-like_dom_sf"/>
</dbReference>
<evidence type="ECO:0000259" key="1">
    <source>
        <dbReference type="SMART" id="SM00587"/>
    </source>
</evidence>
<sequence length="470" mass="55785">MFNNFLKKYKTGKLALEYIEDYNWITFEYIINKLIKGSDKFRKLLENGGIIEKSANQNRLIKVLPLIYSTQLILSRLIFIQKLTKSSKRFSLILKIFAEERIELLMEHFVGKEKFQELLINATKNLEINQENINNNEENIKNNKKIIMKEMMKCFKQMHQNECLFYEMFKQIKNPPLPLPQIYFTKLCLEDENELKRIKGPQGLILMENLTEFTYVGRLSIGLNEIQINEIIKHLAHLHAFLLLPNIKKKWEKEFTTIDKMWDQNMSKEFNLALFEQIKQLDDVILEPFKKISSLLYNAEFLNWMKNKCINIYGIPEILNHGDLWNNNLLWYKNDPNKIAAIIDWQLATIGNPMVDVTRLMLATVDPELRHKMEMEGNFLKIYLNELNNKLIEQKMEKVKYGFEELQHVYNLSLIIQAAGRVMEIPFFERGTSKNDPEFKEKIQCIKMRAKFSINDAVRILEKEAPEWLK</sequence>
<feature type="domain" description="CHK kinase-like" evidence="1">
    <location>
        <begin position="205"/>
        <end position="393"/>
    </location>
</feature>
<dbReference type="SMART" id="SM00587">
    <property type="entry name" value="CHK"/>
    <property type="match status" value="1"/>
</dbReference>
<dbReference type="Pfam" id="PF07914">
    <property type="entry name" value="DUF1679"/>
    <property type="match status" value="1"/>
</dbReference>
<dbReference type="EMBL" id="JABEBT010000026">
    <property type="protein sequence ID" value="KAF7636760.1"/>
    <property type="molecule type" value="Genomic_DNA"/>
</dbReference>
<keyword evidence="3" id="KW-1185">Reference proteome</keyword>
<dbReference type="OrthoDB" id="5915577at2759"/>
<protein>
    <recommendedName>
        <fullName evidence="1">CHK kinase-like domain-containing protein</fullName>
    </recommendedName>
</protein>
<dbReference type="InterPro" id="IPR052961">
    <property type="entry name" value="Oxido-Kinase-like_Enzymes"/>
</dbReference>
<dbReference type="AlphaFoldDB" id="A0A8S9ZU29"/>
<organism evidence="2 3">
    <name type="scientific">Meloidogyne graminicola</name>
    <dbReference type="NCBI Taxonomy" id="189291"/>
    <lineage>
        <taxon>Eukaryota</taxon>
        <taxon>Metazoa</taxon>
        <taxon>Ecdysozoa</taxon>
        <taxon>Nematoda</taxon>
        <taxon>Chromadorea</taxon>
        <taxon>Rhabditida</taxon>
        <taxon>Tylenchina</taxon>
        <taxon>Tylenchomorpha</taxon>
        <taxon>Tylenchoidea</taxon>
        <taxon>Meloidogynidae</taxon>
        <taxon>Meloidogyninae</taxon>
        <taxon>Meloidogyne</taxon>
    </lineage>
</organism>
<dbReference type="Proteomes" id="UP000605970">
    <property type="component" value="Unassembled WGS sequence"/>
</dbReference>
<evidence type="ECO:0000313" key="2">
    <source>
        <dbReference type="EMBL" id="KAF7636760.1"/>
    </source>
</evidence>
<gene>
    <name evidence="2" type="ORF">Mgra_00003705</name>
</gene>
<reference evidence="2" key="1">
    <citation type="journal article" date="2020" name="Ecol. Evol.">
        <title>Genome structure and content of the rice root-knot nematode (Meloidogyne graminicola).</title>
        <authorList>
            <person name="Phan N.T."/>
            <person name="Danchin E.G.J."/>
            <person name="Klopp C."/>
            <person name="Perfus-Barbeoch L."/>
            <person name="Kozlowski D.K."/>
            <person name="Koutsovoulos G.D."/>
            <person name="Lopez-Roques C."/>
            <person name="Bouchez O."/>
            <person name="Zahm M."/>
            <person name="Besnard G."/>
            <person name="Bellafiore S."/>
        </authorList>
    </citation>
    <scope>NUCLEOTIDE SEQUENCE</scope>
    <source>
        <strain evidence="2">VN-18</strain>
    </source>
</reference>
<dbReference type="PANTHER" id="PTHR23020">
    <property type="entry name" value="UNCHARACTERIZED NUCLEAR HORMONE RECEPTOR-RELATED"/>
    <property type="match status" value="1"/>
</dbReference>
<comment type="caution">
    <text evidence="2">The sequence shown here is derived from an EMBL/GenBank/DDBJ whole genome shotgun (WGS) entry which is preliminary data.</text>
</comment>
<accession>A0A8S9ZU29</accession>